<proteinExistence type="predicted"/>
<feature type="region of interest" description="Disordered" evidence="1">
    <location>
        <begin position="1"/>
        <end position="62"/>
    </location>
</feature>
<sequence length="104" mass="11437">MSSHSCARKQRMYRGQNGGRNSSMTRESLQTELMTKASRNSEQDLRRSALHARGNRQDDWNSLSSELQQELAAVQLCNSASAALVNLLGSYLSVVLVLISPPTA</sequence>
<evidence type="ECO:0000313" key="2">
    <source>
        <dbReference type="EMBL" id="KAF5890978.1"/>
    </source>
</evidence>
<evidence type="ECO:0000313" key="3">
    <source>
        <dbReference type="Proteomes" id="UP000727407"/>
    </source>
</evidence>
<evidence type="ECO:0000256" key="1">
    <source>
        <dbReference type="SAM" id="MobiDB-lite"/>
    </source>
</evidence>
<dbReference type="EMBL" id="QNUK01000628">
    <property type="protein sequence ID" value="KAF5890978.1"/>
    <property type="molecule type" value="Genomic_DNA"/>
</dbReference>
<reference evidence="2" key="1">
    <citation type="submission" date="2020-07" db="EMBL/GenBank/DDBJ databases">
        <title>Clarias magur genome sequencing, assembly and annotation.</title>
        <authorList>
            <person name="Kushwaha B."/>
            <person name="Kumar R."/>
            <person name="Das P."/>
            <person name="Joshi C.G."/>
            <person name="Kumar D."/>
            <person name="Nagpure N.S."/>
            <person name="Pandey M."/>
            <person name="Agarwal S."/>
            <person name="Srivastava S."/>
            <person name="Singh M."/>
            <person name="Sahoo L."/>
            <person name="Jayasankar P."/>
            <person name="Meher P.K."/>
            <person name="Koringa P.G."/>
            <person name="Iquebal M.A."/>
            <person name="Das S.P."/>
            <person name="Bit A."/>
            <person name="Patnaik S."/>
            <person name="Patel N."/>
            <person name="Shah T.M."/>
            <person name="Hinsu A."/>
            <person name="Jena J.K."/>
        </authorList>
    </citation>
    <scope>NUCLEOTIDE SEQUENCE</scope>
    <source>
        <strain evidence="2">CIFAMagur01</strain>
        <tissue evidence="2">Testis</tissue>
    </source>
</reference>
<feature type="compositionally biased region" description="Polar residues" evidence="1">
    <location>
        <begin position="19"/>
        <end position="38"/>
    </location>
</feature>
<feature type="compositionally biased region" description="Basic residues" evidence="1">
    <location>
        <begin position="1"/>
        <end position="12"/>
    </location>
</feature>
<accession>A0A8J4TJF9</accession>
<name>A0A8J4TJF9_CLAMG</name>
<dbReference type="Proteomes" id="UP000727407">
    <property type="component" value="Unassembled WGS sequence"/>
</dbReference>
<keyword evidence="3" id="KW-1185">Reference proteome</keyword>
<dbReference type="AlphaFoldDB" id="A0A8J4TJF9"/>
<gene>
    <name evidence="2" type="ORF">DAT39_019319</name>
</gene>
<organism evidence="2 3">
    <name type="scientific">Clarias magur</name>
    <name type="common">Asian catfish</name>
    <name type="synonym">Macropteronotus magur</name>
    <dbReference type="NCBI Taxonomy" id="1594786"/>
    <lineage>
        <taxon>Eukaryota</taxon>
        <taxon>Metazoa</taxon>
        <taxon>Chordata</taxon>
        <taxon>Craniata</taxon>
        <taxon>Vertebrata</taxon>
        <taxon>Euteleostomi</taxon>
        <taxon>Actinopterygii</taxon>
        <taxon>Neopterygii</taxon>
        <taxon>Teleostei</taxon>
        <taxon>Ostariophysi</taxon>
        <taxon>Siluriformes</taxon>
        <taxon>Clariidae</taxon>
        <taxon>Clarias</taxon>
    </lineage>
</organism>
<protein>
    <submittedName>
        <fullName evidence="2">Uncharacterized protein</fullName>
    </submittedName>
</protein>
<comment type="caution">
    <text evidence="2">The sequence shown here is derived from an EMBL/GenBank/DDBJ whole genome shotgun (WGS) entry which is preliminary data.</text>
</comment>